<dbReference type="Pfam" id="PF17651">
    <property type="entry name" value="Raco_middle"/>
    <property type="match status" value="1"/>
</dbReference>
<dbReference type="InterPro" id="IPR042259">
    <property type="entry name" value="Raco-like_middle_sf"/>
</dbReference>
<accession>A0A174ULL0</accession>
<dbReference type="InterPro" id="IPR012675">
    <property type="entry name" value="Beta-grasp_dom_sf"/>
</dbReference>
<dbReference type="PANTHER" id="PTHR42895">
    <property type="entry name" value="IRON-SULFUR CLUSTER-BINDING PROTEIN-RELATED"/>
    <property type="match status" value="1"/>
</dbReference>
<protein>
    <submittedName>
        <fullName evidence="4">DUF4445 domain-containing protein</fullName>
    </submittedName>
    <submittedName>
        <fullName evidence="3">Methylamine methyltransferase corrinoid protein reductive activase</fullName>
    </submittedName>
</protein>
<feature type="domain" description="RACo C-terminal" evidence="1">
    <location>
        <begin position="276"/>
        <end position="506"/>
    </location>
</feature>
<dbReference type="InterPro" id="IPR052911">
    <property type="entry name" value="Corrinoid_activation_enz"/>
</dbReference>
<name>A0A174ULL0_9FIRM</name>
<dbReference type="SUPFAM" id="SSF54292">
    <property type="entry name" value="2Fe-2S ferredoxin-like"/>
    <property type="match status" value="1"/>
</dbReference>
<dbReference type="Proteomes" id="UP000260828">
    <property type="component" value="Unassembled WGS sequence"/>
</dbReference>
<dbReference type="GO" id="GO:0032259">
    <property type="term" value="P:methylation"/>
    <property type="evidence" value="ECO:0007669"/>
    <property type="project" value="UniProtKB-KW"/>
</dbReference>
<dbReference type="PANTHER" id="PTHR42895:SF2">
    <property type="entry name" value="IRON-SULFUR CLUSTER PROTEIN"/>
    <property type="match status" value="1"/>
</dbReference>
<evidence type="ECO:0000313" key="6">
    <source>
        <dbReference type="Proteomes" id="UP000260828"/>
    </source>
</evidence>
<dbReference type="InterPro" id="IPR041414">
    <property type="entry name" value="Raco-like_middle"/>
</dbReference>
<reference evidence="3 5" key="1">
    <citation type="submission" date="2015-09" db="EMBL/GenBank/DDBJ databases">
        <authorList>
            <consortium name="Pathogen Informatics"/>
        </authorList>
    </citation>
    <scope>NUCLEOTIDE SEQUENCE [LARGE SCALE GENOMIC DNA]</scope>
    <source>
        <strain evidence="3 5">2789STDY5834939</strain>
    </source>
</reference>
<dbReference type="Gene3D" id="3.10.20.30">
    <property type="match status" value="1"/>
</dbReference>
<evidence type="ECO:0000313" key="5">
    <source>
        <dbReference type="Proteomes" id="UP000095765"/>
    </source>
</evidence>
<dbReference type="RefSeq" id="WP_055246143.1">
    <property type="nucleotide sequence ID" value="NZ_CABIWA010000024.1"/>
</dbReference>
<feature type="domain" description="RACo-like middle region" evidence="2">
    <location>
        <begin position="117"/>
        <end position="272"/>
    </location>
</feature>
<dbReference type="CDD" id="cd00207">
    <property type="entry name" value="fer2"/>
    <property type="match status" value="1"/>
</dbReference>
<dbReference type="EMBL" id="QVME01000008">
    <property type="protein sequence ID" value="RGE66422.1"/>
    <property type="molecule type" value="Genomic_DNA"/>
</dbReference>
<gene>
    <name evidence="4" type="ORF">DXC40_14185</name>
    <name evidence="3" type="ORF">ERS852551_03601</name>
</gene>
<dbReference type="GO" id="GO:0051536">
    <property type="term" value="F:iron-sulfur cluster binding"/>
    <property type="evidence" value="ECO:0007669"/>
    <property type="project" value="InterPro"/>
</dbReference>
<dbReference type="EMBL" id="CZBE01000038">
    <property type="protein sequence ID" value="CUQ22226.1"/>
    <property type="molecule type" value="Genomic_DNA"/>
</dbReference>
<sequence length="508" mass="51854">METITIYIGGTAHRIPYEAPRTLSAFLEPYGFPMPCGGAHTCGKCKVAAYGALSPLSEAEKRLLTADEQLSNVRLACCAQALGGCTVHARAPENARIETACLSAQRSDASPFGTDGYALAVDIGTTTVAAYLVNLTHAQPMETASALNAQAPYGADVIARIARCAECGIRPLQETILMQLDGLFTALLKRRGLDARVVRGVVLTGNTTMLHLVAGLDPAGIAAAPYTPQSLFGVMESARSLFAALPPDVPVYFAPCAGAYIGGDLICALLAAAPQENELLMDVGTNGELALITGTGILCCSTAAGPAFEGAGLSHGMVAADGAITGVSIAGDGVVVCTVAGGGAARGLCGTGAISALAALLDCKAVDETGLLDEQYHESFPLMDGVALTQADIRQLQLAKAAVAAGVDSMLQAADLAPSDLHALLLAGGFGSRIDVRSAAGIGLIPPACAPRARACGNAAGAGACLIASSQSALDDAERLAKRAQVLDLTESAFFSDRFIEQMLFPLF</sequence>
<evidence type="ECO:0000313" key="3">
    <source>
        <dbReference type="EMBL" id="CUQ22226.1"/>
    </source>
</evidence>
<evidence type="ECO:0000259" key="1">
    <source>
        <dbReference type="Pfam" id="PF14574"/>
    </source>
</evidence>
<dbReference type="OrthoDB" id="9810588at2"/>
<dbReference type="Pfam" id="PF14574">
    <property type="entry name" value="RACo_C_ter"/>
    <property type="match status" value="1"/>
</dbReference>
<evidence type="ECO:0000259" key="2">
    <source>
        <dbReference type="Pfam" id="PF17651"/>
    </source>
</evidence>
<dbReference type="Proteomes" id="UP000095765">
    <property type="component" value="Unassembled WGS sequence"/>
</dbReference>
<dbReference type="AlphaFoldDB" id="A0A174ULL0"/>
<keyword evidence="3" id="KW-0489">Methyltransferase</keyword>
<reference evidence="4 6" key="2">
    <citation type="submission" date="2018-08" db="EMBL/GenBank/DDBJ databases">
        <title>A genome reference for cultivated species of the human gut microbiota.</title>
        <authorList>
            <person name="Zou Y."/>
            <person name="Xue W."/>
            <person name="Luo G."/>
        </authorList>
    </citation>
    <scope>NUCLEOTIDE SEQUENCE [LARGE SCALE GENOMIC DNA]</scope>
    <source>
        <strain evidence="4 6">TF05-12AC</strain>
    </source>
</reference>
<proteinExistence type="predicted"/>
<organism evidence="3 5">
    <name type="scientific">Anaerotruncus colihominis</name>
    <dbReference type="NCBI Taxonomy" id="169435"/>
    <lineage>
        <taxon>Bacteria</taxon>
        <taxon>Bacillati</taxon>
        <taxon>Bacillota</taxon>
        <taxon>Clostridia</taxon>
        <taxon>Eubacteriales</taxon>
        <taxon>Oscillospiraceae</taxon>
        <taxon>Anaerotruncus</taxon>
    </lineage>
</organism>
<dbReference type="GO" id="GO:0008168">
    <property type="term" value="F:methyltransferase activity"/>
    <property type="evidence" value="ECO:0007669"/>
    <property type="project" value="UniProtKB-KW"/>
</dbReference>
<evidence type="ECO:0000313" key="4">
    <source>
        <dbReference type="EMBL" id="RGE66422.1"/>
    </source>
</evidence>
<keyword evidence="3" id="KW-0808">Transferase</keyword>
<dbReference type="InterPro" id="IPR001041">
    <property type="entry name" value="2Fe-2S_ferredoxin-type"/>
</dbReference>
<dbReference type="InterPro" id="IPR036010">
    <property type="entry name" value="2Fe-2S_ferredoxin-like_sf"/>
</dbReference>
<dbReference type="InterPro" id="IPR027980">
    <property type="entry name" value="RACo_C"/>
</dbReference>
<dbReference type="Gene3D" id="3.30.420.480">
    <property type="entry name" value="Domain of unknown function (DUF4445)"/>
    <property type="match status" value="1"/>
</dbReference>